<dbReference type="GO" id="GO:0005829">
    <property type="term" value="C:cytosol"/>
    <property type="evidence" value="ECO:0007669"/>
    <property type="project" value="TreeGrafter"/>
</dbReference>
<dbReference type="RefSeq" id="WP_092365039.1">
    <property type="nucleotide sequence ID" value="NZ_CABJCG010000037.1"/>
</dbReference>
<dbReference type="PANTHER" id="PTHR30419">
    <property type="entry name" value="HTH-TYPE TRANSCRIPTIONAL REGULATOR YBHD"/>
    <property type="match status" value="1"/>
</dbReference>
<dbReference type="Pfam" id="PF03466">
    <property type="entry name" value="LysR_substrate"/>
    <property type="match status" value="1"/>
</dbReference>
<organism evidence="6 7">
    <name type="scientific">Enterocloster lavalensis</name>
    <dbReference type="NCBI Taxonomy" id="460384"/>
    <lineage>
        <taxon>Bacteria</taxon>
        <taxon>Bacillati</taxon>
        <taxon>Bacillota</taxon>
        <taxon>Clostridia</taxon>
        <taxon>Lachnospirales</taxon>
        <taxon>Lachnospiraceae</taxon>
        <taxon>Enterocloster</taxon>
    </lineage>
</organism>
<dbReference type="CDD" id="cd05466">
    <property type="entry name" value="PBP2_LTTR_substrate"/>
    <property type="match status" value="1"/>
</dbReference>
<dbReference type="PROSITE" id="PS50931">
    <property type="entry name" value="HTH_LYSR"/>
    <property type="match status" value="1"/>
</dbReference>
<evidence type="ECO:0000313" key="7">
    <source>
        <dbReference type="Proteomes" id="UP000198508"/>
    </source>
</evidence>
<dbReference type="Pfam" id="PF00126">
    <property type="entry name" value="HTH_1"/>
    <property type="match status" value="1"/>
</dbReference>
<accession>A0A1I0HB02</accession>
<dbReference type="InterPro" id="IPR036388">
    <property type="entry name" value="WH-like_DNA-bd_sf"/>
</dbReference>
<dbReference type="AlphaFoldDB" id="A0A1I0HB02"/>
<gene>
    <name evidence="6" type="ORF">SAMN05216313_1154</name>
</gene>
<keyword evidence="3" id="KW-0238">DNA-binding</keyword>
<dbReference type="Proteomes" id="UP000198508">
    <property type="component" value="Unassembled WGS sequence"/>
</dbReference>
<comment type="similarity">
    <text evidence="1">Belongs to the LysR transcriptional regulatory family.</text>
</comment>
<feature type="domain" description="HTH lysR-type" evidence="5">
    <location>
        <begin position="1"/>
        <end position="58"/>
    </location>
</feature>
<dbReference type="Gene3D" id="3.40.190.290">
    <property type="match status" value="1"/>
</dbReference>
<dbReference type="Gene3D" id="1.10.10.10">
    <property type="entry name" value="Winged helix-like DNA-binding domain superfamily/Winged helix DNA-binding domain"/>
    <property type="match status" value="1"/>
</dbReference>
<dbReference type="GeneID" id="93276790"/>
<keyword evidence="4" id="KW-0804">Transcription</keyword>
<dbReference type="InterPro" id="IPR050950">
    <property type="entry name" value="HTH-type_LysR_regulators"/>
</dbReference>
<dbReference type="GO" id="GO:0003700">
    <property type="term" value="F:DNA-binding transcription factor activity"/>
    <property type="evidence" value="ECO:0007669"/>
    <property type="project" value="InterPro"/>
</dbReference>
<dbReference type="InterPro" id="IPR036390">
    <property type="entry name" value="WH_DNA-bd_sf"/>
</dbReference>
<dbReference type="PRINTS" id="PR00039">
    <property type="entry name" value="HTHLYSR"/>
</dbReference>
<reference evidence="7" key="1">
    <citation type="submission" date="2016-10" db="EMBL/GenBank/DDBJ databases">
        <authorList>
            <person name="Varghese N."/>
            <person name="Submissions S."/>
        </authorList>
    </citation>
    <scope>NUCLEOTIDE SEQUENCE [LARGE SCALE GENOMIC DNA]</scope>
    <source>
        <strain evidence="7">NLAE-zl-G277</strain>
    </source>
</reference>
<dbReference type="InterPro" id="IPR000847">
    <property type="entry name" value="LysR_HTH_N"/>
</dbReference>
<evidence type="ECO:0000256" key="2">
    <source>
        <dbReference type="ARBA" id="ARBA00023015"/>
    </source>
</evidence>
<dbReference type="PANTHER" id="PTHR30419:SF8">
    <property type="entry name" value="NITROGEN ASSIMILATION TRANSCRIPTIONAL ACTIVATOR-RELATED"/>
    <property type="match status" value="1"/>
</dbReference>
<evidence type="ECO:0000256" key="3">
    <source>
        <dbReference type="ARBA" id="ARBA00023125"/>
    </source>
</evidence>
<protein>
    <submittedName>
        <fullName evidence="6">LysR family transcriptional regulator, hydrogen peroxide-inducible genes activator</fullName>
    </submittedName>
</protein>
<dbReference type="SUPFAM" id="SSF46785">
    <property type="entry name" value="Winged helix' DNA-binding domain"/>
    <property type="match status" value="1"/>
</dbReference>
<evidence type="ECO:0000259" key="5">
    <source>
        <dbReference type="PROSITE" id="PS50931"/>
    </source>
</evidence>
<name>A0A1I0HB02_9FIRM</name>
<proteinExistence type="inferred from homology"/>
<dbReference type="SUPFAM" id="SSF53850">
    <property type="entry name" value="Periplasmic binding protein-like II"/>
    <property type="match status" value="1"/>
</dbReference>
<dbReference type="FunFam" id="1.10.10.10:FF:000001">
    <property type="entry name" value="LysR family transcriptional regulator"/>
    <property type="match status" value="1"/>
</dbReference>
<dbReference type="EMBL" id="FOIM01000015">
    <property type="protein sequence ID" value="SET80017.1"/>
    <property type="molecule type" value="Genomic_DNA"/>
</dbReference>
<evidence type="ECO:0000256" key="1">
    <source>
        <dbReference type="ARBA" id="ARBA00009437"/>
    </source>
</evidence>
<dbReference type="STRING" id="460384.SAMN05216313_1154"/>
<dbReference type="GO" id="GO:0003677">
    <property type="term" value="F:DNA binding"/>
    <property type="evidence" value="ECO:0007669"/>
    <property type="project" value="UniProtKB-KW"/>
</dbReference>
<evidence type="ECO:0000256" key="4">
    <source>
        <dbReference type="ARBA" id="ARBA00023163"/>
    </source>
</evidence>
<keyword evidence="2" id="KW-0805">Transcription regulation</keyword>
<dbReference type="InterPro" id="IPR005119">
    <property type="entry name" value="LysR_subst-bd"/>
</dbReference>
<keyword evidence="7" id="KW-1185">Reference proteome</keyword>
<sequence length="302" mass="34508">MQLNSINYFVTIAQEKSISKAADKLFVSQPALSQYMKKIESELNTPLFVHGNRNFELTQAGEIFFQEGQVILQLYEQMMRRITSLANSNQEIVHFGISPFYSKYYLPKIIPHVLERYPWLQFNIIEEHSVYLEEKLAAGELDFCALPLYPKNPLLDYEVIHQEEIFLAVPRNHPVNALITPSSGISYIDLRLVRNEPFVSLKSIQKFSEMSHQLCEEAGFTPRTICETLNWDTVDTLVGTGLGVGFVPEVLVKAPTTENSPNYYRISAKAFRPYAIVTQKNSTISHPAMLIIDYFRKAFQGG</sequence>
<evidence type="ECO:0000313" key="6">
    <source>
        <dbReference type="EMBL" id="SET80017.1"/>
    </source>
</evidence>